<dbReference type="OrthoDB" id="1741704at2759"/>
<organism evidence="1 2">
    <name type="scientific">Aquilegia coerulea</name>
    <name type="common">Rocky mountain columbine</name>
    <dbReference type="NCBI Taxonomy" id="218851"/>
    <lineage>
        <taxon>Eukaryota</taxon>
        <taxon>Viridiplantae</taxon>
        <taxon>Streptophyta</taxon>
        <taxon>Embryophyta</taxon>
        <taxon>Tracheophyta</taxon>
        <taxon>Spermatophyta</taxon>
        <taxon>Magnoliopsida</taxon>
        <taxon>Ranunculales</taxon>
        <taxon>Ranunculaceae</taxon>
        <taxon>Thalictroideae</taxon>
        <taxon>Aquilegia</taxon>
    </lineage>
</organism>
<sequence>MTILGGSIPEKHVSIKFPEPTDFGLSFLHSGTKKSFLVYPEADMLLSLTNQKSYSSFSDWGKGWADPEIRRQRLHGRKSKRTK</sequence>
<evidence type="ECO:0000313" key="2">
    <source>
        <dbReference type="Proteomes" id="UP000230069"/>
    </source>
</evidence>
<dbReference type="EMBL" id="KZ305020">
    <property type="protein sequence ID" value="PIA61161.1"/>
    <property type="molecule type" value="Genomic_DNA"/>
</dbReference>
<dbReference type="AlphaFoldDB" id="A0A2G5EZL5"/>
<dbReference type="STRING" id="218851.A0A2G5EZL5"/>
<name>A0A2G5EZL5_AQUCA</name>
<dbReference type="Proteomes" id="UP000230069">
    <property type="component" value="Unassembled WGS sequence"/>
</dbReference>
<reference evidence="1 2" key="1">
    <citation type="submission" date="2017-09" db="EMBL/GenBank/DDBJ databases">
        <title>WGS assembly of Aquilegia coerulea Goldsmith.</title>
        <authorList>
            <person name="Hodges S."/>
            <person name="Kramer E."/>
            <person name="Nordborg M."/>
            <person name="Tomkins J."/>
            <person name="Borevitz J."/>
            <person name="Derieg N."/>
            <person name="Yan J."/>
            <person name="Mihaltcheva S."/>
            <person name="Hayes R.D."/>
            <person name="Rokhsar D."/>
        </authorList>
    </citation>
    <scope>NUCLEOTIDE SEQUENCE [LARGE SCALE GENOMIC DNA]</scope>
    <source>
        <strain evidence="2">cv. Goldsmith</strain>
    </source>
</reference>
<accession>A0A2G5EZL5</accession>
<evidence type="ECO:0000313" key="1">
    <source>
        <dbReference type="EMBL" id="PIA61161.1"/>
    </source>
</evidence>
<protein>
    <submittedName>
        <fullName evidence="1">Uncharacterized protein</fullName>
    </submittedName>
</protein>
<dbReference type="InParanoid" id="A0A2G5EZL5"/>
<keyword evidence="2" id="KW-1185">Reference proteome</keyword>
<proteinExistence type="predicted"/>
<gene>
    <name evidence="1" type="ORF">AQUCO_00300584v1</name>
</gene>